<dbReference type="InterPro" id="IPR047780">
    <property type="entry name" value="TssQ-like"/>
</dbReference>
<name>A0A7H0GLB2_9BURK</name>
<keyword evidence="3" id="KW-0449">Lipoprotein</keyword>
<dbReference type="PROSITE" id="PS51257">
    <property type="entry name" value="PROKAR_LIPOPROTEIN"/>
    <property type="match status" value="1"/>
</dbReference>
<reference evidence="3 4" key="1">
    <citation type="submission" date="2020-08" db="EMBL/GenBank/DDBJ databases">
        <title>Genome sequence of Diaphorobacter aerolatus KACC 16536T.</title>
        <authorList>
            <person name="Hyun D.-W."/>
            <person name="Bae J.-W."/>
        </authorList>
    </citation>
    <scope>NUCLEOTIDE SEQUENCE [LARGE SCALE GENOMIC DNA]</scope>
    <source>
        <strain evidence="3 4">KACC 16536</strain>
    </source>
</reference>
<evidence type="ECO:0000256" key="1">
    <source>
        <dbReference type="SAM" id="MobiDB-lite"/>
    </source>
</evidence>
<protein>
    <submittedName>
        <fullName evidence="3">TssQ family T6SS-associated lipoprotein</fullName>
    </submittedName>
</protein>
<feature type="chain" id="PRO_5028889415" evidence="2">
    <location>
        <begin position="25"/>
        <end position="163"/>
    </location>
</feature>
<dbReference type="KEGG" id="daer:H9K75_02705"/>
<dbReference type="NCBIfam" id="NF038027">
    <property type="entry name" value="TssQ_fam"/>
    <property type="match status" value="1"/>
</dbReference>
<dbReference type="RefSeq" id="WP_187724670.1">
    <property type="nucleotide sequence ID" value="NZ_CP060783.1"/>
</dbReference>
<gene>
    <name evidence="3" type="ORF">H9K75_02705</name>
</gene>
<evidence type="ECO:0000256" key="2">
    <source>
        <dbReference type="SAM" id="SignalP"/>
    </source>
</evidence>
<evidence type="ECO:0000313" key="3">
    <source>
        <dbReference type="EMBL" id="QNP49078.1"/>
    </source>
</evidence>
<dbReference type="AlphaFoldDB" id="A0A7H0GLB2"/>
<keyword evidence="2" id="KW-0732">Signal</keyword>
<proteinExistence type="predicted"/>
<feature type="signal peptide" evidence="2">
    <location>
        <begin position="1"/>
        <end position="24"/>
    </location>
</feature>
<dbReference type="SUPFAM" id="SSF48452">
    <property type="entry name" value="TPR-like"/>
    <property type="match status" value="1"/>
</dbReference>
<dbReference type="Proteomes" id="UP000516028">
    <property type="component" value="Chromosome"/>
</dbReference>
<feature type="compositionally biased region" description="Pro residues" evidence="1">
    <location>
        <begin position="33"/>
        <end position="49"/>
    </location>
</feature>
<accession>A0A7H0GLB2</accession>
<evidence type="ECO:0000313" key="4">
    <source>
        <dbReference type="Proteomes" id="UP000516028"/>
    </source>
</evidence>
<organism evidence="3 4">
    <name type="scientific">Diaphorobacter aerolatus</name>
    <dbReference type="NCBI Taxonomy" id="1288495"/>
    <lineage>
        <taxon>Bacteria</taxon>
        <taxon>Pseudomonadati</taxon>
        <taxon>Pseudomonadota</taxon>
        <taxon>Betaproteobacteria</taxon>
        <taxon>Burkholderiales</taxon>
        <taxon>Comamonadaceae</taxon>
        <taxon>Diaphorobacter</taxon>
    </lineage>
</organism>
<dbReference type="InterPro" id="IPR011990">
    <property type="entry name" value="TPR-like_helical_dom_sf"/>
</dbReference>
<keyword evidence="4" id="KW-1185">Reference proteome</keyword>
<dbReference type="EMBL" id="CP060783">
    <property type="protein sequence ID" value="QNP49078.1"/>
    <property type="molecule type" value="Genomic_DNA"/>
</dbReference>
<sequence length="163" mass="17980">MLKNVHVLAPVVVALLVLSGCESAPPKKAEPPVEIPVQPPPPEPPPPPTSRAERIEAEPTATNDNAALTAVERRFAEGLAQYNDGNYPDAIRIFREPVFSRAWPELQIKSLKYLAFSYCVNNNANQCRATFLQLLKIDPAFELSNAESGHPVWGQRSSRQKPT</sequence>
<feature type="region of interest" description="Disordered" evidence="1">
    <location>
        <begin position="23"/>
        <end position="66"/>
    </location>
</feature>